<dbReference type="PANTHER" id="PTHR30563">
    <property type="entry name" value="DNA RECOMBINATION PROTEIN RMUC"/>
    <property type="match status" value="1"/>
</dbReference>
<evidence type="ECO:0000313" key="6">
    <source>
        <dbReference type="EMBL" id="PIP24374.1"/>
    </source>
</evidence>
<dbReference type="PANTHER" id="PTHR30563:SF0">
    <property type="entry name" value="DNA RECOMBINATION PROTEIN RMUC"/>
    <property type="match status" value="1"/>
</dbReference>
<protein>
    <recommendedName>
        <fullName evidence="8">DNA recombination protein RmuC</fullName>
    </recommendedName>
</protein>
<evidence type="ECO:0000256" key="2">
    <source>
        <dbReference type="ARBA" id="ARBA00009840"/>
    </source>
</evidence>
<dbReference type="InterPro" id="IPR003798">
    <property type="entry name" value="DNA_recombination_RmuC"/>
</dbReference>
<reference evidence="6 7" key="1">
    <citation type="submission" date="2017-09" db="EMBL/GenBank/DDBJ databases">
        <title>Depth-based differentiation of microbial function through sediment-hosted aquifers and enrichment of novel symbionts in the deep terrestrial subsurface.</title>
        <authorList>
            <person name="Probst A.J."/>
            <person name="Ladd B."/>
            <person name="Jarett J.K."/>
            <person name="Geller-Mcgrath D.E."/>
            <person name="Sieber C.M."/>
            <person name="Emerson J.B."/>
            <person name="Anantharaman K."/>
            <person name="Thomas B.C."/>
            <person name="Malmstrom R."/>
            <person name="Stieglmeier M."/>
            <person name="Klingl A."/>
            <person name="Woyke T."/>
            <person name="Ryan C.M."/>
            <person name="Banfield J.F."/>
        </authorList>
    </citation>
    <scope>NUCLEOTIDE SEQUENCE [LARGE SCALE GENOMIC DNA]</scope>
    <source>
        <strain evidence="6">CG23_combo_of_CG06-09_8_20_14_all_37_18</strain>
    </source>
</reference>
<dbReference type="Pfam" id="PF02646">
    <property type="entry name" value="RmuC"/>
    <property type="match status" value="1"/>
</dbReference>
<dbReference type="GO" id="GO:0006310">
    <property type="term" value="P:DNA recombination"/>
    <property type="evidence" value="ECO:0007669"/>
    <property type="project" value="UniProtKB-KW"/>
</dbReference>
<dbReference type="Proteomes" id="UP000229952">
    <property type="component" value="Unassembled WGS sequence"/>
</dbReference>
<evidence type="ECO:0000256" key="1">
    <source>
        <dbReference type="ARBA" id="ARBA00003416"/>
    </source>
</evidence>
<accession>A0A2G9YYP2</accession>
<comment type="function">
    <text evidence="1">Involved in DNA recombination.</text>
</comment>
<keyword evidence="5" id="KW-0472">Membrane</keyword>
<proteinExistence type="inferred from homology"/>
<evidence type="ECO:0000256" key="3">
    <source>
        <dbReference type="ARBA" id="ARBA00023054"/>
    </source>
</evidence>
<evidence type="ECO:0000313" key="7">
    <source>
        <dbReference type="Proteomes" id="UP000229952"/>
    </source>
</evidence>
<keyword evidence="5" id="KW-1133">Transmembrane helix</keyword>
<gene>
    <name evidence="6" type="ORF">COX35_00995</name>
</gene>
<evidence type="ECO:0000256" key="5">
    <source>
        <dbReference type="SAM" id="Phobius"/>
    </source>
</evidence>
<keyword evidence="4" id="KW-0233">DNA recombination</keyword>
<name>A0A2G9YYP2_9BACT</name>
<evidence type="ECO:0000256" key="4">
    <source>
        <dbReference type="ARBA" id="ARBA00023172"/>
    </source>
</evidence>
<feature type="non-terminal residue" evidence="6">
    <location>
        <position position="205"/>
    </location>
</feature>
<comment type="caution">
    <text evidence="6">The sequence shown here is derived from an EMBL/GenBank/DDBJ whole genome shotgun (WGS) entry which is preliminary data.</text>
</comment>
<keyword evidence="5" id="KW-0812">Transmembrane</keyword>
<feature type="transmembrane region" description="Helical" evidence="5">
    <location>
        <begin position="6"/>
        <end position="25"/>
    </location>
</feature>
<keyword evidence="3" id="KW-0175">Coiled coil</keyword>
<dbReference type="EMBL" id="PCRQ01000021">
    <property type="protein sequence ID" value="PIP24374.1"/>
    <property type="molecule type" value="Genomic_DNA"/>
</dbReference>
<evidence type="ECO:0008006" key="8">
    <source>
        <dbReference type="Google" id="ProtNLM"/>
    </source>
</evidence>
<dbReference type="AlphaFoldDB" id="A0A2G9YYP2"/>
<comment type="similarity">
    <text evidence="2">Belongs to the RmuC family.</text>
</comment>
<sequence>MNDSLFVLIIFLIVAAGVGTTFFLLRKSRTDEKQSDAIEDLKIRLAEMTGILKEMRGSVDGTSRAMQDQMHSFTKEATQIREDLKQVQEVVKDVSSFQEIFKSPKLKGQWGEASLEHILSQHFPQELYKKQYLFSSGEQVDAILKLPDSRILPIDAKFPSENFEKMINTASETEKNFYKKTFLEDVKFKINDIASKYILPSEGTV</sequence>
<organism evidence="6 7">
    <name type="scientific">Candidatus Nealsonbacteria bacterium CG23_combo_of_CG06-09_8_20_14_all_37_18</name>
    <dbReference type="NCBI Taxonomy" id="1974720"/>
    <lineage>
        <taxon>Bacteria</taxon>
        <taxon>Candidatus Nealsoniibacteriota</taxon>
    </lineage>
</organism>